<dbReference type="PATRIC" id="fig|270351.6.peg.697"/>
<dbReference type="Proteomes" id="UP000035929">
    <property type="component" value="Unassembled WGS sequence"/>
</dbReference>
<protein>
    <submittedName>
        <fullName evidence="2">Uncharacterized protein</fullName>
    </submittedName>
</protein>
<feature type="compositionally biased region" description="Basic residues" evidence="1">
    <location>
        <begin position="15"/>
        <end position="26"/>
    </location>
</feature>
<feature type="region of interest" description="Disordered" evidence="1">
    <location>
        <begin position="15"/>
        <end position="64"/>
    </location>
</feature>
<evidence type="ECO:0000313" key="2">
    <source>
        <dbReference type="EMBL" id="KMO40985.1"/>
    </source>
</evidence>
<reference evidence="2 3" key="1">
    <citation type="submission" date="2015-03" db="EMBL/GenBank/DDBJ databases">
        <title>Genome sequencing of Methylobacterium aquaticum DSM16371 type strain.</title>
        <authorList>
            <person name="Chaudhry V."/>
            <person name="Patil P.B."/>
        </authorList>
    </citation>
    <scope>NUCLEOTIDE SEQUENCE [LARGE SCALE GENOMIC DNA]</scope>
    <source>
        <strain evidence="2 3">DSM 16371</strain>
    </source>
</reference>
<name>A0A0J6T0K8_9HYPH</name>
<dbReference type="AlphaFoldDB" id="A0A0J6T0K8"/>
<dbReference type="EMBL" id="LABX01000012">
    <property type="protein sequence ID" value="KMO40985.1"/>
    <property type="molecule type" value="Genomic_DNA"/>
</dbReference>
<evidence type="ECO:0000256" key="1">
    <source>
        <dbReference type="SAM" id="MobiDB-lite"/>
    </source>
</evidence>
<gene>
    <name evidence="2" type="ORF">VP06_01580</name>
</gene>
<sequence length="64" mass="7496">MGALFVAGCWRWRSPWRSRPRPRRRPTPTSRSSSRPARRCRRWSSCAQPARTGTPYRAAVSPRR</sequence>
<proteinExistence type="predicted"/>
<accession>A0A0J6T0K8</accession>
<organism evidence="2 3">
    <name type="scientific">Methylobacterium aquaticum</name>
    <dbReference type="NCBI Taxonomy" id="270351"/>
    <lineage>
        <taxon>Bacteria</taxon>
        <taxon>Pseudomonadati</taxon>
        <taxon>Pseudomonadota</taxon>
        <taxon>Alphaproteobacteria</taxon>
        <taxon>Hyphomicrobiales</taxon>
        <taxon>Methylobacteriaceae</taxon>
        <taxon>Methylobacterium</taxon>
    </lineage>
</organism>
<comment type="caution">
    <text evidence="2">The sequence shown here is derived from an EMBL/GenBank/DDBJ whole genome shotgun (WGS) entry which is preliminary data.</text>
</comment>
<evidence type="ECO:0000313" key="3">
    <source>
        <dbReference type="Proteomes" id="UP000035929"/>
    </source>
</evidence>